<dbReference type="AlphaFoldDB" id="A0A8W8KDX8"/>
<dbReference type="PANTHER" id="PTHR13213">
    <property type="entry name" value="MYB-BINDING PROTEIN 1A FAMILY MEMBER"/>
    <property type="match status" value="1"/>
</dbReference>
<dbReference type="InterPro" id="IPR016024">
    <property type="entry name" value="ARM-type_fold"/>
</dbReference>
<dbReference type="GO" id="GO:0003714">
    <property type="term" value="F:transcription corepressor activity"/>
    <property type="evidence" value="ECO:0007669"/>
    <property type="project" value="TreeGrafter"/>
</dbReference>
<dbReference type="PANTHER" id="PTHR13213:SF2">
    <property type="entry name" value="MYB-BINDING PROTEIN 1A"/>
    <property type="match status" value="1"/>
</dbReference>
<reference evidence="5" key="1">
    <citation type="submission" date="2022-08" db="UniProtKB">
        <authorList>
            <consortium name="EnsemblMetazoa"/>
        </authorList>
    </citation>
    <scope>IDENTIFICATION</scope>
    <source>
        <strain evidence="5">05x7-T-G4-1.051#20</strain>
    </source>
</reference>
<comment type="subcellular location">
    <subcellularLocation>
        <location evidence="1">Nucleus</location>
    </subcellularLocation>
</comment>
<dbReference type="GO" id="GO:0043565">
    <property type="term" value="F:sequence-specific DNA binding"/>
    <property type="evidence" value="ECO:0007669"/>
    <property type="project" value="TreeGrafter"/>
</dbReference>
<protein>
    <recommendedName>
        <fullName evidence="7">Myb-binding protein 1A</fullName>
    </recommendedName>
</protein>
<feature type="compositionally biased region" description="Acidic residues" evidence="4">
    <location>
        <begin position="698"/>
        <end position="743"/>
    </location>
</feature>
<keyword evidence="3" id="KW-0539">Nucleus</keyword>
<feature type="compositionally biased region" description="Acidic residues" evidence="4">
    <location>
        <begin position="761"/>
        <end position="774"/>
    </location>
</feature>
<dbReference type="OrthoDB" id="342531at2759"/>
<evidence type="ECO:0000256" key="1">
    <source>
        <dbReference type="ARBA" id="ARBA00004123"/>
    </source>
</evidence>
<evidence type="ECO:0008006" key="7">
    <source>
        <dbReference type="Google" id="ProtNLM"/>
    </source>
</evidence>
<evidence type="ECO:0000256" key="3">
    <source>
        <dbReference type="ARBA" id="ARBA00023242"/>
    </source>
</evidence>
<sequence length="1222" mass="138259">MSSKISHKVDKSILNKFWQLAECNQTKIIQASKGLIEDLSLRQVDESTGISEELQYSISRLVKGLASSRQSARHGFSVALCQILRNFPSINVDMILGAVAEHLKFTQKESRSEQGNILLGKVLAYMALVQSGRITSATQEHVQKIVQSLVQVCQKRSFLKQISTYAISLIVSQVNTEIFKAAVWSEIEAELTQGWTGCSPDTLMLLLACQKYHPKMVDKTFLKTYWGLPKVFCAENLKNIWNVLKLSIEFFPVVHLINDEVIHQLSTSKISFTDFWTEGRDLLFGKEHHSAVNVGLYLMTKMLPHLKTPEEIECLLPANVVKVLVKIIDGKQKKKNPVYESATRFINGLVTYVKSSENAENSIKVLHCFFETQCPKGTHLTRSLDTIIQSLSSEAAKKYGENLMKVFKKYIKDPRENMMGIQHVATHIRTLVTLPSTSGDHAWQLHLLQFLGLHSFWTVKAKSSALPHCSYCTQPMEDKLRKPFQDNFLKALSNLLIYNTEKSKTSSLDAYLDTVCQLCKYFQDLVEASEVVSLVVDFPEDEREQWVKTVVCLLGMQEKSAAKSPEKSDLHRAFMLLFVFHALHLFMSKENAVSTLQDIHVCYNKAVKHKRRSTVKSAKSEPEWIEVVTELLLSMMSQGSNFARLAAKTTFSCLTDHVTPDSLGLITDVLKLEKGDENELISFEDEDENMMENASDMEVGDEENGLSEEEKDIEEEKSEEDSGDEDESEEEEEEEEEEGEVDEEFRNAVKSALGDAVDKSDSEEESEPDLDDDDMFKFDEALAQVFKNMRKTKEAEAKENKKQLLAFKSRVLDLVEILVKSQPPADLTLDLIFPLLELVASTEKLKEGPELDLGKRAGNMFRMLYKKAKIHGNVAVSRDRYLQALNNAIQFSTKVTTKQIVNDVSDACLLVIRLLMNLDLGSLGPSPMKTRSGKAQKEKKVEMERDQDSVHQLVIDSVQSNLKDFLQKKKQKLHTEFFYNMFSKFPVLFWPITETLLTTMQDDQAKVFMKTQACYLLSGMLNKDVEKNIGEETWNEFSLSLIAGISRIMRGITKEAFPTKLIHDVCVTMRKYLFSSQKPLEISSEITEKLESLRGSFNTDIRKEYNMMMGKLGRTANLNQNKQAKKRKNKEKVALSAQTPESKKAKQSQIEDIASPVVKKKTNKGKQTVHGTVKQGSQTGNSSFELDPKASLKKKNSESNTPGGSGKSKKKNFNKKNDSITE</sequence>
<dbReference type="EnsemblMetazoa" id="G23096.5">
    <property type="protein sequence ID" value="G23096.5:cds"/>
    <property type="gene ID" value="G23096"/>
</dbReference>
<accession>A0A8W8KDX8</accession>
<feature type="region of interest" description="Disordered" evidence="4">
    <location>
        <begin position="695"/>
        <end position="776"/>
    </location>
</feature>
<comment type="similarity">
    <text evidence="2">Belongs to the MYBBP1A family.</text>
</comment>
<evidence type="ECO:0000313" key="6">
    <source>
        <dbReference type="Proteomes" id="UP000005408"/>
    </source>
</evidence>
<evidence type="ECO:0000256" key="2">
    <source>
        <dbReference type="ARBA" id="ARBA00006809"/>
    </source>
</evidence>
<dbReference type="Pfam" id="PF04931">
    <property type="entry name" value="DNA_pol_phi"/>
    <property type="match status" value="1"/>
</dbReference>
<feature type="compositionally biased region" description="Polar residues" evidence="4">
    <location>
        <begin position="1165"/>
        <end position="1184"/>
    </location>
</feature>
<proteinExistence type="inferred from homology"/>
<keyword evidence="6" id="KW-1185">Reference proteome</keyword>
<dbReference type="EnsemblMetazoa" id="G23096.1">
    <property type="protein sequence ID" value="G23096.1:cds"/>
    <property type="gene ID" value="G23096"/>
</dbReference>
<dbReference type="Proteomes" id="UP000005408">
    <property type="component" value="Unassembled WGS sequence"/>
</dbReference>
<feature type="region of interest" description="Disordered" evidence="4">
    <location>
        <begin position="1116"/>
        <end position="1222"/>
    </location>
</feature>
<dbReference type="SUPFAM" id="SSF48371">
    <property type="entry name" value="ARM repeat"/>
    <property type="match status" value="1"/>
</dbReference>
<dbReference type="GO" id="GO:0005730">
    <property type="term" value="C:nucleolus"/>
    <property type="evidence" value="ECO:0007669"/>
    <property type="project" value="InterPro"/>
</dbReference>
<dbReference type="GO" id="GO:0003723">
    <property type="term" value="F:RNA binding"/>
    <property type="evidence" value="ECO:0007669"/>
    <property type="project" value="TreeGrafter"/>
</dbReference>
<evidence type="ECO:0000256" key="4">
    <source>
        <dbReference type="SAM" id="MobiDB-lite"/>
    </source>
</evidence>
<name>A0A8W8KDX8_MAGGI</name>
<organism evidence="5 6">
    <name type="scientific">Magallana gigas</name>
    <name type="common">Pacific oyster</name>
    <name type="synonym">Crassostrea gigas</name>
    <dbReference type="NCBI Taxonomy" id="29159"/>
    <lineage>
        <taxon>Eukaryota</taxon>
        <taxon>Metazoa</taxon>
        <taxon>Spiralia</taxon>
        <taxon>Lophotrochozoa</taxon>
        <taxon>Mollusca</taxon>
        <taxon>Bivalvia</taxon>
        <taxon>Autobranchia</taxon>
        <taxon>Pteriomorphia</taxon>
        <taxon>Ostreida</taxon>
        <taxon>Ostreoidea</taxon>
        <taxon>Ostreidae</taxon>
        <taxon>Magallana</taxon>
    </lineage>
</organism>
<dbReference type="InterPro" id="IPR007015">
    <property type="entry name" value="DNA_pol_V/MYBBP1A"/>
</dbReference>
<dbReference type="OMA" id="VWKHDDP"/>
<evidence type="ECO:0000313" key="5">
    <source>
        <dbReference type="EnsemblMetazoa" id="G23096.1:cds"/>
    </source>
</evidence>